<reference evidence="2 3" key="1">
    <citation type="journal article" date="2013" name="Proc. Natl. Acad. Sci. U.S.A.">
        <title>The king cobra genome reveals dynamic gene evolution and adaptation in the snake venom system.</title>
        <authorList>
            <person name="Vonk F.J."/>
            <person name="Casewell N.R."/>
            <person name="Henkel C.V."/>
            <person name="Heimberg A.M."/>
            <person name="Jansen H.J."/>
            <person name="McCleary R.J."/>
            <person name="Kerkkamp H.M."/>
            <person name="Vos R.A."/>
            <person name="Guerreiro I."/>
            <person name="Calvete J.J."/>
            <person name="Wuster W."/>
            <person name="Woods A.E."/>
            <person name="Logan J.M."/>
            <person name="Harrison R.A."/>
            <person name="Castoe T.A."/>
            <person name="de Koning A.P."/>
            <person name="Pollock D.D."/>
            <person name="Yandell M."/>
            <person name="Calderon D."/>
            <person name="Renjifo C."/>
            <person name="Currier R.B."/>
            <person name="Salgado D."/>
            <person name="Pla D."/>
            <person name="Sanz L."/>
            <person name="Hyder A.S."/>
            <person name="Ribeiro J.M."/>
            <person name="Arntzen J.W."/>
            <person name="van den Thillart G.E."/>
            <person name="Boetzer M."/>
            <person name="Pirovano W."/>
            <person name="Dirks R.P."/>
            <person name="Spaink H.P."/>
            <person name="Duboule D."/>
            <person name="McGlinn E."/>
            <person name="Kini R.M."/>
            <person name="Richardson M.K."/>
        </authorList>
    </citation>
    <scope>NUCLEOTIDE SEQUENCE</scope>
    <source>
        <tissue evidence="2">Blood</tissue>
    </source>
</reference>
<feature type="region of interest" description="Disordered" evidence="1">
    <location>
        <begin position="176"/>
        <end position="195"/>
    </location>
</feature>
<comment type="caution">
    <text evidence="2">The sequence shown here is derived from an EMBL/GenBank/DDBJ whole genome shotgun (WGS) entry which is preliminary data.</text>
</comment>
<feature type="non-terminal residue" evidence="2">
    <location>
        <position position="1"/>
    </location>
</feature>
<dbReference type="AlphaFoldDB" id="V8NCP3"/>
<organism evidence="2 3">
    <name type="scientific">Ophiophagus hannah</name>
    <name type="common">King cobra</name>
    <name type="synonym">Naja hannah</name>
    <dbReference type="NCBI Taxonomy" id="8665"/>
    <lineage>
        <taxon>Eukaryota</taxon>
        <taxon>Metazoa</taxon>
        <taxon>Chordata</taxon>
        <taxon>Craniata</taxon>
        <taxon>Vertebrata</taxon>
        <taxon>Euteleostomi</taxon>
        <taxon>Lepidosauria</taxon>
        <taxon>Squamata</taxon>
        <taxon>Bifurcata</taxon>
        <taxon>Unidentata</taxon>
        <taxon>Episquamata</taxon>
        <taxon>Toxicofera</taxon>
        <taxon>Serpentes</taxon>
        <taxon>Colubroidea</taxon>
        <taxon>Elapidae</taxon>
        <taxon>Elapinae</taxon>
        <taxon>Ophiophagus</taxon>
    </lineage>
</organism>
<evidence type="ECO:0000313" key="2">
    <source>
        <dbReference type="EMBL" id="ETE59865.1"/>
    </source>
</evidence>
<gene>
    <name evidence="2" type="ORF">L345_14403</name>
</gene>
<evidence type="ECO:0000313" key="3">
    <source>
        <dbReference type="Proteomes" id="UP000018936"/>
    </source>
</evidence>
<dbReference type="EMBL" id="AZIM01005168">
    <property type="protein sequence ID" value="ETE59865.1"/>
    <property type="molecule type" value="Genomic_DNA"/>
</dbReference>
<dbReference type="Proteomes" id="UP000018936">
    <property type="component" value="Unassembled WGS sequence"/>
</dbReference>
<proteinExistence type="predicted"/>
<name>V8NCP3_OPHHA</name>
<keyword evidence="3" id="KW-1185">Reference proteome</keyword>
<evidence type="ECO:0000256" key="1">
    <source>
        <dbReference type="SAM" id="MobiDB-lite"/>
    </source>
</evidence>
<sequence>MTVVVFYRFGPVHLNRESVRSNHQLLGPPTGPGSILTFISCFSTSAASRGTADCCTSAVLHTGLAAEGELQALHTHKAHAHTKPELLYKSRQDFRLLADLGVISQSNYPAEKLHLYFGEPANTTSDWPPPHLFSASQSQLISWVFICCSAQEDGAGKQDSGVGREWVLWYPSSAMPTNPGHAHQATSTEPVVKKN</sequence>
<accession>V8NCP3</accession>
<protein>
    <submittedName>
        <fullName evidence="2">Uncharacterized protein</fullName>
    </submittedName>
</protein>